<dbReference type="AlphaFoldDB" id="A0A811V7B0"/>
<proteinExistence type="predicted"/>
<dbReference type="EMBL" id="CAJHJT010000046">
    <property type="protein sequence ID" value="CAD7011240.1"/>
    <property type="molecule type" value="Genomic_DNA"/>
</dbReference>
<feature type="compositionally biased region" description="Polar residues" evidence="1">
    <location>
        <begin position="95"/>
        <end position="104"/>
    </location>
</feature>
<evidence type="ECO:0000313" key="2">
    <source>
        <dbReference type="EMBL" id="CAD7011240.1"/>
    </source>
</evidence>
<feature type="compositionally biased region" description="Low complexity" evidence="1">
    <location>
        <begin position="46"/>
        <end position="73"/>
    </location>
</feature>
<protein>
    <submittedName>
        <fullName evidence="2">(Mediterranean fruit fly) hypothetical protein</fullName>
    </submittedName>
</protein>
<organism evidence="2 3">
    <name type="scientific">Ceratitis capitata</name>
    <name type="common">Mediterranean fruit fly</name>
    <name type="synonym">Tephritis capitata</name>
    <dbReference type="NCBI Taxonomy" id="7213"/>
    <lineage>
        <taxon>Eukaryota</taxon>
        <taxon>Metazoa</taxon>
        <taxon>Ecdysozoa</taxon>
        <taxon>Arthropoda</taxon>
        <taxon>Hexapoda</taxon>
        <taxon>Insecta</taxon>
        <taxon>Pterygota</taxon>
        <taxon>Neoptera</taxon>
        <taxon>Endopterygota</taxon>
        <taxon>Diptera</taxon>
        <taxon>Brachycera</taxon>
        <taxon>Muscomorpha</taxon>
        <taxon>Tephritoidea</taxon>
        <taxon>Tephritidae</taxon>
        <taxon>Ceratitis</taxon>
        <taxon>Ceratitis</taxon>
    </lineage>
</organism>
<comment type="caution">
    <text evidence="2">The sequence shown here is derived from an EMBL/GenBank/DDBJ whole genome shotgun (WGS) entry which is preliminary data.</text>
</comment>
<evidence type="ECO:0000256" key="1">
    <source>
        <dbReference type="SAM" id="MobiDB-lite"/>
    </source>
</evidence>
<name>A0A811V7B0_CERCA</name>
<keyword evidence="3" id="KW-1185">Reference proteome</keyword>
<evidence type="ECO:0000313" key="3">
    <source>
        <dbReference type="Proteomes" id="UP000606786"/>
    </source>
</evidence>
<dbReference type="Proteomes" id="UP000606786">
    <property type="component" value="Unassembled WGS sequence"/>
</dbReference>
<reference evidence="2" key="1">
    <citation type="submission" date="2020-11" db="EMBL/GenBank/DDBJ databases">
        <authorList>
            <person name="Whitehead M."/>
        </authorList>
    </citation>
    <scope>NUCLEOTIDE SEQUENCE</scope>
    <source>
        <strain evidence="2">EGII</strain>
    </source>
</reference>
<gene>
    <name evidence="2" type="ORF">CCAP1982_LOCUS19348</name>
</gene>
<accession>A0A811V7B0</accession>
<sequence>MLKSNKKFLRLKLQEKWMFLKRRSFFNQFTEHTPSQMKNELELESKGSQLDSSSHSLESSTNSDRSHSSSSFSAVDVLSDNGGSPFESIDKGENVSVSKRSSPQDPQPKNRANTNTAYTKFQEELSVSVLLLRPIIPMMMEHLTESLVKVFEKLSIPVAYLC</sequence>
<feature type="region of interest" description="Disordered" evidence="1">
    <location>
        <begin position="31"/>
        <end position="117"/>
    </location>
</feature>